<dbReference type="AlphaFoldDB" id="A0A6S6TEU1"/>
<accession>A0A6S6TEU1</accession>
<gene>
    <name evidence="2" type="ORF">HELGO_WM18802</name>
</gene>
<name>A0A6S6TEU1_9GAMM</name>
<feature type="region of interest" description="Disordered" evidence="1">
    <location>
        <begin position="89"/>
        <end position="167"/>
    </location>
</feature>
<feature type="compositionally biased region" description="Polar residues" evidence="1">
    <location>
        <begin position="89"/>
        <end position="104"/>
    </location>
</feature>
<dbReference type="EMBL" id="CACVAV010000266">
    <property type="protein sequence ID" value="CAA6816737.1"/>
    <property type="molecule type" value="Genomic_DNA"/>
</dbReference>
<reference evidence="2" key="1">
    <citation type="submission" date="2020-01" db="EMBL/GenBank/DDBJ databases">
        <authorList>
            <person name="Meier V. D."/>
            <person name="Meier V D."/>
        </authorList>
    </citation>
    <scope>NUCLEOTIDE SEQUENCE</scope>
    <source>
        <strain evidence="2">HLG_WM_MAG_08</strain>
    </source>
</reference>
<protein>
    <recommendedName>
        <fullName evidence="3">DUF1287 domain-containing protein</fullName>
    </recommendedName>
</protein>
<evidence type="ECO:0000313" key="2">
    <source>
        <dbReference type="EMBL" id="CAA6816737.1"/>
    </source>
</evidence>
<dbReference type="Pfam" id="PF06940">
    <property type="entry name" value="DUF1287"/>
    <property type="match status" value="1"/>
</dbReference>
<proteinExistence type="predicted"/>
<evidence type="ECO:0008006" key="3">
    <source>
        <dbReference type="Google" id="ProtNLM"/>
    </source>
</evidence>
<evidence type="ECO:0000256" key="1">
    <source>
        <dbReference type="SAM" id="MobiDB-lite"/>
    </source>
</evidence>
<feature type="compositionally biased region" description="Low complexity" evidence="1">
    <location>
        <begin position="131"/>
        <end position="159"/>
    </location>
</feature>
<sequence>MLGFLNINKNNGCAIFFLTASVMMSGVLSGCSNNAVKPVAASKASEKAAPPAKREVVIVQKKTVGKDEHHAAYDKKRMWYNQQWMTQRQNAQKNRATATAASNIRNKKTYTRSAPAQPAKLPHYGLPGQFIQNQARQRPAQPQQRQQIAQRQQAQRQRQYASRGVVRQRRSDVNLAENLSQAAIARTYQRVRYDGRYIPIAYPMGDVPANIGVCTDTVIRSYRRLGVDLQRLVHEDMSRAFNAYPNLSKWGLSSPDPNIDHRRVHNLKVFFSRHGRRLPVTNNPADYRPGDLVTWDLRNGGQEHIGLVVNRRSPVDPNRYMIVHNIAKGDRMEDILFAMPITGHYRYLPNRNQQWIASAR</sequence>
<dbReference type="InterPro" id="IPR009706">
    <property type="entry name" value="DUF1287"/>
</dbReference>
<organism evidence="2">
    <name type="scientific">uncultured Thiotrichaceae bacterium</name>
    <dbReference type="NCBI Taxonomy" id="298394"/>
    <lineage>
        <taxon>Bacteria</taxon>
        <taxon>Pseudomonadati</taxon>
        <taxon>Pseudomonadota</taxon>
        <taxon>Gammaproteobacteria</taxon>
        <taxon>Thiotrichales</taxon>
        <taxon>Thiotrichaceae</taxon>
        <taxon>environmental samples</taxon>
    </lineage>
</organism>